<dbReference type="Pfam" id="PF06186">
    <property type="entry name" value="DUF992"/>
    <property type="match status" value="1"/>
</dbReference>
<evidence type="ECO:0000256" key="2">
    <source>
        <dbReference type="SAM" id="SignalP"/>
    </source>
</evidence>
<accession>A0ABN6PBR0</accession>
<reference evidence="3 4" key="1">
    <citation type="journal article" date="2016" name="Microbes Environ.">
        <title>Phylogenetically diverse aerobic anoxygenic phototrophic bacteria isolated from epilithic biofilms in Tama river, Japan.</title>
        <authorList>
            <person name="Hirose S."/>
            <person name="Matsuura K."/>
            <person name="Haruta S."/>
        </authorList>
    </citation>
    <scope>NUCLEOTIDE SEQUENCE [LARGE SCALE GENOMIC DNA]</scope>
    <source>
        <strain evidence="3 4">S08</strain>
    </source>
</reference>
<name>A0ABN6PBR0_9PROT</name>
<evidence type="ECO:0000313" key="4">
    <source>
        <dbReference type="Proteomes" id="UP000831327"/>
    </source>
</evidence>
<proteinExistence type="predicted"/>
<feature type="compositionally biased region" description="Low complexity" evidence="1">
    <location>
        <begin position="23"/>
        <end position="39"/>
    </location>
</feature>
<protein>
    <recommendedName>
        <fullName evidence="5">DUF992 domain-containing protein</fullName>
    </recommendedName>
</protein>
<gene>
    <name evidence="3" type="ORF">Rmf_49930</name>
</gene>
<sequence length="175" mass="17084">MSSTRLRLAAILAGAIAAAPAMAQTPAPGTPSPTGGQAAQQTGRVSIGSLRCDVAAGTSFIFGSTRQVTCLFSPARGNPERYTGEIRRFGVDIGFTGAAVMLWGVLGSSGDTRPGALAGTYAGVSAGATAGVGVGANVLVGGSDRGIALQPVSVEGNTGLNIALGVGELVLTAAP</sequence>
<keyword evidence="2" id="KW-0732">Signal</keyword>
<feature type="chain" id="PRO_5046019338" description="DUF992 domain-containing protein" evidence="2">
    <location>
        <begin position="24"/>
        <end position="175"/>
    </location>
</feature>
<keyword evidence="4" id="KW-1185">Reference proteome</keyword>
<organism evidence="3 4">
    <name type="scientific">Roseomonas fluvialis</name>
    <dbReference type="NCBI Taxonomy" id="1750527"/>
    <lineage>
        <taxon>Bacteria</taxon>
        <taxon>Pseudomonadati</taxon>
        <taxon>Pseudomonadota</taxon>
        <taxon>Alphaproteobacteria</taxon>
        <taxon>Acetobacterales</taxon>
        <taxon>Roseomonadaceae</taxon>
        <taxon>Roseomonas</taxon>
    </lineage>
</organism>
<feature type="signal peptide" evidence="2">
    <location>
        <begin position="1"/>
        <end position="23"/>
    </location>
</feature>
<dbReference type="RefSeq" id="WP_244457158.1">
    <property type="nucleotide sequence ID" value="NZ_AP025637.1"/>
</dbReference>
<evidence type="ECO:0008006" key="5">
    <source>
        <dbReference type="Google" id="ProtNLM"/>
    </source>
</evidence>
<evidence type="ECO:0000313" key="3">
    <source>
        <dbReference type="EMBL" id="BDG75064.1"/>
    </source>
</evidence>
<dbReference type="Proteomes" id="UP000831327">
    <property type="component" value="Chromosome"/>
</dbReference>
<evidence type="ECO:0000256" key="1">
    <source>
        <dbReference type="SAM" id="MobiDB-lite"/>
    </source>
</evidence>
<dbReference type="InterPro" id="IPR009333">
    <property type="entry name" value="DUF992"/>
</dbReference>
<dbReference type="EMBL" id="AP025637">
    <property type="protein sequence ID" value="BDG75064.1"/>
    <property type="molecule type" value="Genomic_DNA"/>
</dbReference>
<feature type="region of interest" description="Disordered" evidence="1">
    <location>
        <begin position="23"/>
        <end position="42"/>
    </location>
</feature>